<dbReference type="PRINTS" id="PR00109">
    <property type="entry name" value="TYRKINASE"/>
</dbReference>
<dbReference type="SUPFAM" id="SSF57184">
    <property type="entry name" value="Growth factor receptor domain"/>
    <property type="match status" value="3"/>
</dbReference>
<dbReference type="SUPFAM" id="SSF52058">
    <property type="entry name" value="L domain-like"/>
    <property type="match status" value="2"/>
</dbReference>
<evidence type="ECO:0000256" key="13">
    <source>
        <dbReference type="ARBA" id="ARBA00023180"/>
    </source>
</evidence>
<dbReference type="Pfam" id="PF00757">
    <property type="entry name" value="Furin-like"/>
    <property type="match status" value="1"/>
</dbReference>
<feature type="region of interest" description="Disordered" evidence="15">
    <location>
        <begin position="1330"/>
        <end position="1350"/>
    </location>
</feature>
<keyword evidence="7" id="KW-0418">Kinase</keyword>
<keyword evidence="8" id="KW-0067">ATP-binding</keyword>
<organism evidence="18">
    <name type="scientific">Schistosoma haematobium</name>
    <name type="common">Blood fluke</name>
    <dbReference type="NCBI Taxonomy" id="6185"/>
    <lineage>
        <taxon>Eukaryota</taxon>
        <taxon>Metazoa</taxon>
        <taxon>Spiralia</taxon>
        <taxon>Lophotrochozoa</taxon>
        <taxon>Platyhelminthes</taxon>
        <taxon>Trematoda</taxon>
        <taxon>Digenea</taxon>
        <taxon>Strigeidida</taxon>
        <taxon>Schistosomatoidea</taxon>
        <taxon>Schistosomatidae</taxon>
        <taxon>Schistosoma</taxon>
    </lineage>
</organism>
<dbReference type="Gene3D" id="3.80.20.20">
    <property type="entry name" value="Receptor L-domain"/>
    <property type="match status" value="3"/>
</dbReference>
<evidence type="ECO:0000256" key="8">
    <source>
        <dbReference type="ARBA" id="ARBA00022840"/>
    </source>
</evidence>
<feature type="domain" description="Protein kinase" evidence="17">
    <location>
        <begin position="1474"/>
        <end position="1781"/>
    </location>
</feature>
<dbReference type="InterPro" id="IPR000719">
    <property type="entry name" value="Prot_kinase_dom"/>
</dbReference>
<keyword evidence="9 16" id="KW-1133">Transmembrane helix</keyword>
<evidence type="ECO:0000256" key="5">
    <source>
        <dbReference type="ARBA" id="ARBA00022692"/>
    </source>
</evidence>
<dbReference type="EC" id="2.7.10.1" evidence="2"/>
<feature type="transmembrane region" description="Helical" evidence="16">
    <location>
        <begin position="1293"/>
        <end position="1315"/>
    </location>
</feature>
<reference evidence="18" key="1">
    <citation type="journal article" date="2012" name="Nat. Genet.">
        <title>Whole-genome sequence of Schistosoma haematobium.</title>
        <authorList>
            <person name="Young N.D."/>
            <person name="Jex A.R."/>
            <person name="Li B."/>
            <person name="Liu S."/>
            <person name="Yang L."/>
            <person name="Xiong Z."/>
            <person name="Li Y."/>
            <person name="Cantacessi C."/>
            <person name="Hall R.S."/>
            <person name="Xu X."/>
            <person name="Chen F."/>
            <person name="Wu X."/>
            <person name="Zerlotini A."/>
            <person name="Oliveira G."/>
            <person name="Hofmann A."/>
            <person name="Zhang G."/>
            <person name="Fang X."/>
            <person name="Kang Y."/>
            <person name="Campbell B.E."/>
            <person name="Loukas A."/>
            <person name="Ranganathan S."/>
            <person name="Rollinson D."/>
            <person name="Rinaldi G."/>
            <person name="Brindley P.J."/>
            <person name="Yang H."/>
            <person name="Wang J."/>
            <person name="Wang J."/>
            <person name="Gasser R.B."/>
        </authorList>
    </citation>
    <scope>NUCLEOTIDE SEQUENCE [LARGE SCALE GENOMIC DNA]</scope>
</reference>
<proteinExistence type="predicted"/>
<dbReference type="GO" id="GO:0004714">
    <property type="term" value="F:transmembrane receptor protein tyrosine kinase activity"/>
    <property type="evidence" value="ECO:0007669"/>
    <property type="project" value="UniProtKB-EC"/>
</dbReference>
<dbReference type="Gene3D" id="3.30.200.20">
    <property type="entry name" value="Phosphorylase Kinase, domain 1"/>
    <property type="match status" value="2"/>
</dbReference>
<keyword evidence="11" id="KW-0829">Tyrosine-protein kinase</keyword>
<gene>
    <name evidence="18" type="ORF">MS3_04639</name>
</gene>
<feature type="compositionally biased region" description="Acidic residues" evidence="15">
    <location>
        <begin position="1330"/>
        <end position="1348"/>
    </location>
</feature>
<dbReference type="InterPro" id="IPR006211">
    <property type="entry name" value="Furin-like_Cys-rich_dom"/>
</dbReference>
<dbReference type="CDD" id="cd00064">
    <property type="entry name" value="FU"/>
    <property type="match status" value="4"/>
</dbReference>
<dbReference type="SUPFAM" id="SSF56112">
    <property type="entry name" value="Protein kinase-like (PK-like)"/>
    <property type="match status" value="1"/>
</dbReference>
<dbReference type="PANTHER" id="PTHR24416">
    <property type="entry name" value="TYROSINE-PROTEIN KINASE RECEPTOR"/>
    <property type="match status" value="1"/>
</dbReference>
<dbReference type="GO" id="GO:0009925">
    <property type="term" value="C:basal plasma membrane"/>
    <property type="evidence" value="ECO:0007669"/>
    <property type="project" value="TreeGrafter"/>
</dbReference>
<dbReference type="InterPro" id="IPR050122">
    <property type="entry name" value="RTK"/>
</dbReference>
<dbReference type="SMART" id="SM00220">
    <property type="entry name" value="S_TKc"/>
    <property type="match status" value="1"/>
</dbReference>
<dbReference type="GO" id="GO:0022008">
    <property type="term" value="P:neurogenesis"/>
    <property type="evidence" value="ECO:0007669"/>
    <property type="project" value="TreeGrafter"/>
</dbReference>
<comment type="catalytic activity">
    <reaction evidence="14">
        <text>L-tyrosyl-[protein] + ATP = O-phospho-L-tyrosyl-[protein] + ADP + H(+)</text>
        <dbReference type="Rhea" id="RHEA:10596"/>
        <dbReference type="Rhea" id="RHEA-COMP:10136"/>
        <dbReference type="Rhea" id="RHEA-COMP:20101"/>
        <dbReference type="ChEBI" id="CHEBI:15378"/>
        <dbReference type="ChEBI" id="CHEBI:30616"/>
        <dbReference type="ChEBI" id="CHEBI:46858"/>
        <dbReference type="ChEBI" id="CHEBI:61978"/>
        <dbReference type="ChEBI" id="CHEBI:456216"/>
        <dbReference type="EC" id="2.7.10.1"/>
    </reaction>
</comment>
<dbReference type="InterPro" id="IPR006212">
    <property type="entry name" value="Furin_repeat"/>
</dbReference>
<dbReference type="InterPro" id="IPR001245">
    <property type="entry name" value="Ser-Thr/Tyr_kinase_cat_dom"/>
</dbReference>
<evidence type="ECO:0000259" key="17">
    <source>
        <dbReference type="PROSITE" id="PS50011"/>
    </source>
</evidence>
<dbReference type="PROSITE" id="PS50011">
    <property type="entry name" value="PROTEIN_KINASE_DOM"/>
    <property type="match status" value="1"/>
</dbReference>
<evidence type="ECO:0000256" key="16">
    <source>
        <dbReference type="SAM" id="Phobius"/>
    </source>
</evidence>
<dbReference type="EMBL" id="KL250766">
    <property type="protein sequence ID" value="KGB36347.1"/>
    <property type="molecule type" value="Genomic_DNA"/>
</dbReference>
<dbReference type="Gene3D" id="2.10.220.10">
    <property type="entry name" value="Hormone Receptor, Insulin-like Growth Factor Receptor 1, Chain A, domain 2"/>
    <property type="match status" value="4"/>
</dbReference>
<dbReference type="GO" id="GO:0005524">
    <property type="term" value="F:ATP binding"/>
    <property type="evidence" value="ECO:0007669"/>
    <property type="project" value="UniProtKB-KW"/>
</dbReference>
<evidence type="ECO:0000256" key="3">
    <source>
        <dbReference type="ARBA" id="ARBA00022553"/>
    </source>
</evidence>
<evidence type="ECO:0000313" key="18">
    <source>
        <dbReference type="EMBL" id="KGB36347.1"/>
    </source>
</evidence>
<evidence type="ECO:0000256" key="9">
    <source>
        <dbReference type="ARBA" id="ARBA00022989"/>
    </source>
</evidence>
<dbReference type="InterPro" id="IPR011009">
    <property type="entry name" value="Kinase-like_dom_sf"/>
</dbReference>
<dbReference type="GO" id="GO:0007169">
    <property type="term" value="P:cell surface receptor protein tyrosine kinase signaling pathway"/>
    <property type="evidence" value="ECO:0007669"/>
    <property type="project" value="TreeGrafter"/>
</dbReference>
<dbReference type="GO" id="GO:0043066">
    <property type="term" value="P:negative regulation of apoptotic process"/>
    <property type="evidence" value="ECO:0007669"/>
    <property type="project" value="TreeGrafter"/>
</dbReference>
<accession>A0A094ZQE0</accession>
<dbReference type="InterPro" id="IPR020635">
    <property type="entry name" value="Tyr_kinase_cat_dom"/>
</dbReference>
<evidence type="ECO:0000256" key="4">
    <source>
        <dbReference type="ARBA" id="ARBA00022679"/>
    </source>
</evidence>
<sequence>MKNFNPNCTHILGNLIVSGVDEDDDVTLLDNIEEISGYLIIYGVGRKELRLSRLKLIKGHEWILFKSRKVALLVISNYKQINEHHDNYSNDSIPSSNISSQWIRSVNDNGKQRYSLNHLQSLEMTSFISVVQYGIYFYDNPGLCYTPFTLKWDEMIESLELQTIDLYALHSNENITLWYEYCQCKYLNLCHNHNQTNINLSLINIQSNYIYNELLRDINEGSEKRNLKKRNIIDSINQSIIDTVKEFDQDDLNTTNITSKVHTTYSISQTGNIDNEPNHLNSNHGDTLEFQNIVQNDIFMPKISTKLNEIYMDDNHLASEMIYDETTVAVIETSFDNHTSNEVLNESYFTTVIYDTNISVTTTIETKTPNNNNSILNTYSITDLPTSHENITSSMMVTLNQYINEDNHTNELDLFKSENKSFINYSMKYPSLPCHTACPLIQGKRYCWGPGRNQCQAVHKCQVRLCEGSNWCFRIKSNEYYEKNLSYHKFQTNSNFLTTTNEQCCHSECAASCYGPRARDCNACLHLSNRGVCTDSCPASKKYNKSTFSWVENPDGLLTFGMICVKSCPKTYLRDDDHCVSKCARSGYMAYQGECIPCPNSICPKICTLNEIESIKGIDYLHRKSLHAMENCTVFEGDIKLSMQSFIGAGSHAPWMTNLTFLSNVKIIGGSMKSLQKLGHPSILITGNPRLCYVDTIDWTSLLYDETFIDEYHDKDIKISKIDKTFNNHDNNDSLTQIILRYKKESKRKRPFKDSTIFVGGNAHFEFCKGRGAVCDELCQPSNGCWGPGKQFCFHCKYWSIDNINNGGKICVQNCEDLPGYYTPKFNNTLNNSEQLINNGLNLMKDIQSTSMIVINHELNKSTEFINKYHHNDKKNQVLNYNVSLRQCRKCSDMCHLQNQTCYGPNDDQCIGSCRFVQDGPFCRAYCPPNKYTDPITKKCMECSLACTPPGDIYINNNLLNQKIETKLKYYCTGSGDWPGDGGCSYCKQTSCPYGTYQHVINLHHRGGSSVDHQSIVYFNMKEQNERISSKNNSIHRFFWSQTDANLFHHFSSKIIHEISIWLLNHTQPQLYGLAQICLPCHEQCHSEMIPLRQSNLVGSSSVACYGPSPEQCVRCAYASYQGRCVSTCPSGTYPKKKSFRHFDSTLINDYFIGYLPDNITSIECLSCHKECEIGCSGPTAEECTRCRYMKIYHDSQMKSWLCNTTCPDYSPFQISDRKTGEMICSSDSIHLHIIPYYNRQYPIDHHHQNTSIMNDLNYNLSDPIENLNLLQNVHIMNYIWHNHQLSTQTAGLISALSALFIMLCLLCLIIYWTIHIRSKYIRMEQDLNDDQDQDHDDDHHDDDDDDNNNNNQLNQSCFISLHKICKKFWTQGKPKLVKKKKTKISTIATKNDRFLFNNNNNNTLINYSNNKLMKEKLFNPFNWNNSLIPMNSSILLDKDNKWINHMDEEISPTRSESIKPNMATLRIITESELIRGPLIGSGAFGTVYCGIWCPKLTQQKHDPIHNDAYNTITNSIITSTSNVFNSRTFDWNKYTNDIETIPGGFNLHIPVAIKVLSDSSDPQTSKELLEEAKVMATVDHPCCVRFLALCLTSKLQLITQYLPLGSLLEFVKIRWDFIEVNSLFQWSEQIASGMTYLSSRGIIHRDLAARNVQITDFGLAKCLDTIHSEYHASGGRMPIKWLAIECIQDRIFSSKSDVWSYGITLWEMCTFGHRPYENIHARDLLDFLEKGNRLPQPETTSLDFYCLMLQCWQADPNLRPTFKELCSALCEMKATPNRYLFITDTLSNQLMNNRNIIDHRDNSSADYDNIIIDTEEIYVVNEENSLSLLQIDSCQVTDQYDMKNVNEECNCNETEMFITFVFL</sequence>
<evidence type="ECO:0000256" key="15">
    <source>
        <dbReference type="SAM" id="MobiDB-lite"/>
    </source>
</evidence>
<keyword evidence="6" id="KW-0547">Nucleotide-binding</keyword>
<dbReference type="SMART" id="SM00261">
    <property type="entry name" value="FU"/>
    <property type="match status" value="5"/>
</dbReference>
<protein>
    <recommendedName>
        <fullName evidence="2">receptor protein-tyrosine kinase</fullName>
        <ecNumber evidence="2">2.7.10.1</ecNumber>
    </recommendedName>
</protein>
<comment type="subcellular location">
    <subcellularLocation>
        <location evidence="1">Membrane</location>
        <topology evidence="1">Single-pass type I membrane protein</topology>
    </subcellularLocation>
</comment>
<evidence type="ECO:0000256" key="2">
    <source>
        <dbReference type="ARBA" id="ARBA00011902"/>
    </source>
</evidence>
<evidence type="ECO:0000256" key="7">
    <source>
        <dbReference type="ARBA" id="ARBA00022777"/>
    </source>
</evidence>
<dbReference type="Pfam" id="PF07714">
    <property type="entry name" value="PK_Tyr_Ser-Thr"/>
    <property type="match status" value="1"/>
</dbReference>
<keyword evidence="3" id="KW-0597">Phosphoprotein</keyword>
<evidence type="ECO:0000256" key="14">
    <source>
        <dbReference type="ARBA" id="ARBA00051243"/>
    </source>
</evidence>
<dbReference type="Gene3D" id="1.10.510.10">
    <property type="entry name" value="Transferase(Phosphotransferase) domain 1"/>
    <property type="match status" value="1"/>
</dbReference>
<evidence type="ECO:0000256" key="1">
    <source>
        <dbReference type="ARBA" id="ARBA00004479"/>
    </source>
</evidence>
<keyword evidence="10 16" id="KW-0472">Membrane</keyword>
<dbReference type="Pfam" id="PF01030">
    <property type="entry name" value="Recep_L_domain"/>
    <property type="match status" value="1"/>
</dbReference>
<dbReference type="SMART" id="SM00219">
    <property type="entry name" value="TyrKc"/>
    <property type="match status" value="1"/>
</dbReference>
<dbReference type="InterPro" id="IPR036941">
    <property type="entry name" value="Rcpt_L-dom_sf"/>
</dbReference>
<evidence type="ECO:0000256" key="11">
    <source>
        <dbReference type="ARBA" id="ARBA00023137"/>
    </source>
</evidence>
<dbReference type="GO" id="GO:0008284">
    <property type="term" value="P:positive regulation of cell population proliferation"/>
    <property type="evidence" value="ECO:0007669"/>
    <property type="project" value="TreeGrafter"/>
</dbReference>
<name>A0A094ZQE0_SCHHA</name>
<dbReference type="PANTHER" id="PTHR24416:SF566">
    <property type="entry name" value="EPIDERMAL GROWTH FACTOR RECEPTOR"/>
    <property type="match status" value="1"/>
</dbReference>
<evidence type="ECO:0000256" key="6">
    <source>
        <dbReference type="ARBA" id="ARBA00022741"/>
    </source>
</evidence>
<dbReference type="GO" id="GO:0043235">
    <property type="term" value="C:receptor complex"/>
    <property type="evidence" value="ECO:0007669"/>
    <property type="project" value="TreeGrafter"/>
</dbReference>
<keyword evidence="5 16" id="KW-0812">Transmembrane</keyword>
<evidence type="ECO:0000256" key="12">
    <source>
        <dbReference type="ARBA" id="ARBA00023170"/>
    </source>
</evidence>
<keyword evidence="4" id="KW-0808">Transferase</keyword>
<keyword evidence="12 18" id="KW-0675">Receptor</keyword>
<dbReference type="InterPro" id="IPR009030">
    <property type="entry name" value="Growth_fac_rcpt_cys_sf"/>
</dbReference>
<dbReference type="FunFam" id="1.10.510.10:FF:000027">
    <property type="entry name" value="Receptor protein-tyrosine kinase"/>
    <property type="match status" value="1"/>
</dbReference>
<dbReference type="STRING" id="6185.A0A094ZQE0"/>
<keyword evidence="13" id="KW-0325">Glycoprotein</keyword>
<dbReference type="InterPro" id="IPR000494">
    <property type="entry name" value="Rcpt_L-dom"/>
</dbReference>
<evidence type="ECO:0000256" key="10">
    <source>
        <dbReference type="ARBA" id="ARBA00023136"/>
    </source>
</evidence>